<reference evidence="1 2" key="1">
    <citation type="journal article" date="2022" name="bioRxiv">
        <title>The genome of the oomycete Peronosclerospora sorghi, a cosmopolitan pathogen of maize and sorghum, is inflated with dispersed pseudogenes.</title>
        <authorList>
            <person name="Fletcher K."/>
            <person name="Martin F."/>
            <person name="Isakeit T."/>
            <person name="Cavanaugh K."/>
            <person name="Magill C."/>
            <person name="Michelmore R."/>
        </authorList>
    </citation>
    <scope>NUCLEOTIDE SEQUENCE [LARGE SCALE GENOMIC DNA]</scope>
    <source>
        <strain evidence="1">P6</strain>
    </source>
</reference>
<evidence type="ECO:0000313" key="2">
    <source>
        <dbReference type="Proteomes" id="UP001163321"/>
    </source>
</evidence>
<protein>
    <submittedName>
        <fullName evidence="1">Uncharacterized protein</fullName>
    </submittedName>
</protein>
<organism evidence="1 2">
    <name type="scientific">Peronosclerospora sorghi</name>
    <dbReference type="NCBI Taxonomy" id="230839"/>
    <lineage>
        <taxon>Eukaryota</taxon>
        <taxon>Sar</taxon>
        <taxon>Stramenopiles</taxon>
        <taxon>Oomycota</taxon>
        <taxon>Peronosporomycetes</taxon>
        <taxon>Peronosporales</taxon>
        <taxon>Peronosporaceae</taxon>
        <taxon>Peronosclerospora</taxon>
    </lineage>
</organism>
<accession>A0ACC0WIV4</accession>
<sequence length="62" mass="7185">MEKIPRQRQHPWIQLTMIVFVLVCAVIQFLCLMPFIQQYVYANISPTCDACNGDTDDAYPCM</sequence>
<proteinExistence type="predicted"/>
<gene>
    <name evidence="1" type="ORF">PsorP6_012335</name>
</gene>
<name>A0ACC0WIV4_9STRA</name>
<comment type="caution">
    <text evidence="1">The sequence shown here is derived from an EMBL/GenBank/DDBJ whole genome shotgun (WGS) entry which is preliminary data.</text>
</comment>
<keyword evidence="2" id="KW-1185">Reference proteome</keyword>
<dbReference type="EMBL" id="CM047592">
    <property type="protein sequence ID" value="KAI9917853.1"/>
    <property type="molecule type" value="Genomic_DNA"/>
</dbReference>
<evidence type="ECO:0000313" key="1">
    <source>
        <dbReference type="EMBL" id="KAI9917853.1"/>
    </source>
</evidence>
<dbReference type="Proteomes" id="UP001163321">
    <property type="component" value="Chromosome 13"/>
</dbReference>